<name>A0A0D2FJP9_9EURO</name>
<dbReference type="HOGENOM" id="CLU_015497_0_0_1"/>
<dbReference type="SUPFAM" id="SSF53067">
    <property type="entry name" value="Actin-like ATPase domain"/>
    <property type="match status" value="2"/>
</dbReference>
<dbReference type="Proteomes" id="UP000054266">
    <property type="component" value="Unassembled WGS sequence"/>
</dbReference>
<evidence type="ECO:0000256" key="2">
    <source>
        <dbReference type="SAM" id="MobiDB-lite"/>
    </source>
</evidence>
<feature type="region of interest" description="Disordered" evidence="2">
    <location>
        <begin position="394"/>
        <end position="433"/>
    </location>
</feature>
<dbReference type="EMBL" id="KN846959">
    <property type="protein sequence ID" value="KIW66965.1"/>
    <property type="molecule type" value="Genomic_DNA"/>
</dbReference>
<dbReference type="Pfam" id="PF00022">
    <property type="entry name" value="Actin"/>
    <property type="match status" value="1"/>
</dbReference>
<feature type="compositionally biased region" description="Basic and acidic residues" evidence="2">
    <location>
        <begin position="150"/>
        <end position="170"/>
    </location>
</feature>
<comment type="similarity">
    <text evidence="1">Belongs to the actin family.</text>
</comment>
<feature type="compositionally biased region" description="Low complexity" evidence="2">
    <location>
        <begin position="413"/>
        <end position="426"/>
    </location>
</feature>
<sequence>MPPFKDEHVLIIAPGSQMTAAQLGLPESFTPPRYRFPTRMFPGANPGEWEPVKIRTKITTKPKVVEAIPTIEPVEPVPIEVDSKAEAPTDGQSQEVGSVAQEANGEQPKVEQDNSDQAPDAEQLNGEEPKAEQQDGNQPSAEESNGAPVTREDVEMKEAPPAEEAPKPETQDTEMDQVPAEQSQPQAEPGQEEPSTTTIIEEEISESFEDDHWSIEGAVYPIVAGRIENWSCFFALLSHIYNMISPPFHMPVLFVAQPCWSARDHELITQYVFENWKIPAFCLMDSALTACYAYGVPTALVVDVGYEKCDVSAVTEFQVNDIGRGPALAECGGRSMTKRLLQALENQGFDEDMAEQLKKSPICEILPLGTPYPKASPNGKAAAAVNPAAAASTGALDSGAGAKDEEGLRPGQAPRGPGVGTTVGEEGANGEDEDDGVLDVAAIVARDNAAEVLAKREREKAEKAAAKKSAAAEGPRPIRLRNSERERATFTYVEYVPLDEESATEQPLSRKRKREIDVGVERFMAAIPPPGTCDGIIEVISEAIHHAVLSVPDISQRPSLWDNLIILGNGSRIRGFIPALLAAISSRYILSPSTATIFTSELPSNFTTPVATPGTNTPVPGQGNHPLHHPAGHGVNPLLVAATKNMMQPNSQHLAVPGTATGIGTPAALDPNNPLSSHYHRGHSQTPTSIKTVKPPEYFPEWKNPAVAGMEEASFLGAQVAAKVVFIVDQGNSKGFLSRSEYNELGPSGIHECAM</sequence>
<keyword evidence="4" id="KW-1185">Reference proteome</keyword>
<organism evidence="3 4">
    <name type="scientific">Phialophora macrospora</name>
    <dbReference type="NCBI Taxonomy" id="1851006"/>
    <lineage>
        <taxon>Eukaryota</taxon>
        <taxon>Fungi</taxon>
        <taxon>Dikarya</taxon>
        <taxon>Ascomycota</taxon>
        <taxon>Pezizomycotina</taxon>
        <taxon>Eurotiomycetes</taxon>
        <taxon>Chaetothyriomycetidae</taxon>
        <taxon>Chaetothyriales</taxon>
        <taxon>Herpotrichiellaceae</taxon>
        <taxon>Phialophora</taxon>
    </lineage>
</organism>
<dbReference type="SMART" id="SM00268">
    <property type="entry name" value="ACTIN"/>
    <property type="match status" value="1"/>
</dbReference>
<evidence type="ECO:0008006" key="5">
    <source>
        <dbReference type="Google" id="ProtNLM"/>
    </source>
</evidence>
<dbReference type="Gene3D" id="3.90.640.60">
    <property type="match status" value="1"/>
</dbReference>
<feature type="region of interest" description="Disordered" evidence="2">
    <location>
        <begin position="76"/>
        <end position="196"/>
    </location>
</feature>
<dbReference type="PANTHER" id="PTHR11937">
    <property type="entry name" value="ACTIN"/>
    <property type="match status" value="1"/>
</dbReference>
<accession>A0A0D2FJP9</accession>
<dbReference type="InterPro" id="IPR043129">
    <property type="entry name" value="ATPase_NBD"/>
</dbReference>
<evidence type="ECO:0000313" key="3">
    <source>
        <dbReference type="EMBL" id="KIW66965.1"/>
    </source>
</evidence>
<evidence type="ECO:0000256" key="1">
    <source>
        <dbReference type="RuleBase" id="RU000487"/>
    </source>
</evidence>
<dbReference type="STRING" id="5601.A0A0D2FJP9"/>
<gene>
    <name evidence="3" type="ORF">PV04_06245</name>
</gene>
<dbReference type="Gene3D" id="3.30.420.40">
    <property type="match status" value="4"/>
</dbReference>
<protein>
    <recommendedName>
        <fullName evidence="5">Chromatin remodeling complex subunit</fullName>
    </recommendedName>
</protein>
<feature type="compositionally biased region" description="Polar residues" evidence="2">
    <location>
        <begin position="134"/>
        <end position="143"/>
    </location>
</feature>
<proteinExistence type="inferred from homology"/>
<dbReference type="AlphaFoldDB" id="A0A0D2FJP9"/>
<evidence type="ECO:0000313" key="4">
    <source>
        <dbReference type="Proteomes" id="UP000054266"/>
    </source>
</evidence>
<reference evidence="3 4" key="1">
    <citation type="submission" date="2015-01" db="EMBL/GenBank/DDBJ databases">
        <title>The Genome Sequence of Capronia semiimmersa CBS27337.</title>
        <authorList>
            <consortium name="The Broad Institute Genomics Platform"/>
            <person name="Cuomo C."/>
            <person name="de Hoog S."/>
            <person name="Gorbushina A."/>
            <person name="Stielow B."/>
            <person name="Teixiera M."/>
            <person name="Abouelleil A."/>
            <person name="Chapman S.B."/>
            <person name="Priest M."/>
            <person name="Young S.K."/>
            <person name="Wortman J."/>
            <person name="Nusbaum C."/>
            <person name="Birren B."/>
        </authorList>
    </citation>
    <scope>NUCLEOTIDE SEQUENCE [LARGE SCALE GENOMIC DNA]</scope>
    <source>
        <strain evidence="3 4">CBS 27337</strain>
    </source>
</reference>
<dbReference type="InterPro" id="IPR004000">
    <property type="entry name" value="Actin"/>
</dbReference>